<dbReference type="AlphaFoldDB" id="A0A158JQE4"/>
<gene>
    <name evidence="2" type="ORF">AWB65_06933</name>
</gene>
<dbReference type="Proteomes" id="UP000054977">
    <property type="component" value="Unassembled WGS sequence"/>
</dbReference>
<comment type="caution">
    <text evidence="2">The sequence shown here is derived from an EMBL/GenBank/DDBJ whole genome shotgun (WGS) entry which is preliminary data.</text>
</comment>
<evidence type="ECO:0000256" key="1">
    <source>
        <dbReference type="SAM" id="MobiDB-lite"/>
    </source>
</evidence>
<organism evidence="2 3">
    <name type="scientific">Caballeronia humi</name>
    <dbReference type="NCBI Taxonomy" id="326474"/>
    <lineage>
        <taxon>Bacteria</taxon>
        <taxon>Pseudomonadati</taxon>
        <taxon>Pseudomonadota</taxon>
        <taxon>Betaproteobacteria</taxon>
        <taxon>Burkholderiales</taxon>
        <taxon>Burkholderiaceae</taxon>
        <taxon>Caballeronia</taxon>
    </lineage>
</organism>
<keyword evidence="3" id="KW-1185">Reference proteome</keyword>
<feature type="compositionally biased region" description="Low complexity" evidence="1">
    <location>
        <begin position="7"/>
        <end position="29"/>
    </location>
</feature>
<evidence type="ECO:0000313" key="2">
    <source>
        <dbReference type="EMBL" id="SAL70651.1"/>
    </source>
</evidence>
<evidence type="ECO:0000313" key="3">
    <source>
        <dbReference type="Proteomes" id="UP000054977"/>
    </source>
</evidence>
<name>A0A158JQE4_9BURK</name>
<sequence>MKVLAMRSAPPDSSSRPPSIVPRPTTSPTELRMPPKPFSKLLMTAVGASPAALPRKPDVRISARNGCILSRVMSSTSNTMAIAGAING</sequence>
<proteinExistence type="predicted"/>
<reference evidence="2" key="1">
    <citation type="submission" date="2016-01" db="EMBL/GenBank/DDBJ databases">
        <authorList>
            <person name="Peeters C."/>
        </authorList>
    </citation>
    <scope>NUCLEOTIDE SEQUENCE [LARGE SCALE GENOMIC DNA]</scope>
    <source>
        <strain evidence="2">LMG 22934</strain>
    </source>
</reference>
<feature type="region of interest" description="Disordered" evidence="1">
    <location>
        <begin position="1"/>
        <end position="34"/>
    </location>
</feature>
<accession>A0A158JQE4</accession>
<protein>
    <submittedName>
        <fullName evidence="2">Uncharacterized protein</fullName>
    </submittedName>
</protein>
<dbReference type="EMBL" id="FCNW02000200">
    <property type="protein sequence ID" value="SAL70651.1"/>
    <property type="molecule type" value="Genomic_DNA"/>
</dbReference>